<evidence type="ECO:0000256" key="1">
    <source>
        <dbReference type="SAM" id="MobiDB-lite"/>
    </source>
</evidence>
<comment type="caution">
    <text evidence="3">The sequence shown here is derived from an EMBL/GenBank/DDBJ whole genome shotgun (WGS) entry which is preliminary data.</text>
</comment>
<dbReference type="RefSeq" id="WP_251413289.1">
    <property type="nucleotide sequence ID" value="NZ_JAMQGM010000023.1"/>
</dbReference>
<gene>
    <name evidence="3" type="ORF">M1E25_10895</name>
</gene>
<dbReference type="InterPro" id="IPR007630">
    <property type="entry name" value="RNA_pol_sigma70_r4"/>
</dbReference>
<feature type="compositionally biased region" description="Low complexity" evidence="1">
    <location>
        <begin position="155"/>
        <end position="171"/>
    </location>
</feature>
<dbReference type="InterPro" id="IPR013324">
    <property type="entry name" value="RNA_pol_sigma_r3/r4-like"/>
</dbReference>
<organism evidence="3 4">
    <name type="scientific">Streptomyces meridianus</name>
    <dbReference type="NCBI Taxonomy" id="2938945"/>
    <lineage>
        <taxon>Bacteria</taxon>
        <taxon>Bacillati</taxon>
        <taxon>Actinomycetota</taxon>
        <taxon>Actinomycetes</taxon>
        <taxon>Kitasatosporales</taxon>
        <taxon>Streptomycetaceae</taxon>
        <taxon>Streptomyces</taxon>
    </lineage>
</organism>
<evidence type="ECO:0000313" key="3">
    <source>
        <dbReference type="EMBL" id="MCM2577855.1"/>
    </source>
</evidence>
<dbReference type="SUPFAM" id="SSF88659">
    <property type="entry name" value="Sigma3 and sigma4 domains of RNA polymerase sigma factors"/>
    <property type="match status" value="1"/>
</dbReference>
<protein>
    <submittedName>
        <fullName evidence="3">RNA polymerase</fullName>
    </submittedName>
</protein>
<dbReference type="Pfam" id="PF04545">
    <property type="entry name" value="Sigma70_r4"/>
    <property type="match status" value="1"/>
</dbReference>
<keyword evidence="4" id="KW-1185">Reference proteome</keyword>
<dbReference type="Gene3D" id="1.10.10.10">
    <property type="entry name" value="Winged helix-like DNA-binding domain superfamily/Winged helix DNA-binding domain"/>
    <property type="match status" value="1"/>
</dbReference>
<reference evidence="3" key="1">
    <citation type="journal article" date="2023" name="Int. J. Syst. Evol. Microbiol.">
        <title>Streptomyces meridianus sp. nov. isolated from brackish water of the Tagus estuary in Alcochete, Portugal.</title>
        <authorList>
            <person name="Santos J.D.N."/>
            <person name="Klimek D."/>
            <person name="Calusinska M."/>
            <person name="Lobo Da Cunha A."/>
            <person name="Catita J."/>
            <person name="Goncalves H."/>
            <person name="Gonzalez I."/>
            <person name="Reyes F."/>
            <person name="Lage O.M."/>
        </authorList>
    </citation>
    <scope>NUCLEOTIDE SEQUENCE</scope>
    <source>
        <strain evidence="3">MTZ3.1</strain>
    </source>
</reference>
<name>A0ABT0X5N9_9ACTN</name>
<sequence length="171" mass="18426">MRERRRSHEDRRAQEFTAFVAGAAGRLLHASLLLTGEPAAAEKLLTSALARTYTVWDRLHGEDPYARTRQEMATRFARTGRRHRHPCGGALDRLTPQERLVVVLRLFEGVDEEQVAAMLGLPAERIRAVCTRSVATLRSSPAPSAAGGHAGAAGAGAAPAEEPAPLSEASR</sequence>
<dbReference type="EMBL" id="JAMQGM010000023">
    <property type="protein sequence ID" value="MCM2577855.1"/>
    <property type="molecule type" value="Genomic_DNA"/>
</dbReference>
<evidence type="ECO:0000259" key="2">
    <source>
        <dbReference type="Pfam" id="PF04545"/>
    </source>
</evidence>
<dbReference type="Proteomes" id="UP001167160">
    <property type="component" value="Unassembled WGS sequence"/>
</dbReference>
<feature type="region of interest" description="Disordered" evidence="1">
    <location>
        <begin position="139"/>
        <end position="171"/>
    </location>
</feature>
<accession>A0ABT0X5N9</accession>
<feature type="domain" description="RNA polymerase sigma-70 region 4" evidence="2">
    <location>
        <begin position="90"/>
        <end position="138"/>
    </location>
</feature>
<evidence type="ECO:0000313" key="4">
    <source>
        <dbReference type="Proteomes" id="UP001167160"/>
    </source>
</evidence>
<dbReference type="InterPro" id="IPR036388">
    <property type="entry name" value="WH-like_DNA-bd_sf"/>
</dbReference>
<proteinExistence type="predicted"/>